<dbReference type="CDD" id="cd02947">
    <property type="entry name" value="TRX_family"/>
    <property type="match status" value="1"/>
</dbReference>
<proteinExistence type="inferred from homology"/>
<dbReference type="InterPro" id="IPR051063">
    <property type="entry name" value="PDI"/>
</dbReference>
<keyword evidence="2" id="KW-0732">Signal</keyword>
<accession>A0A9P7W417</accession>
<dbReference type="GeneID" id="66112591"/>
<evidence type="ECO:0000256" key="1">
    <source>
        <dbReference type="ARBA" id="ARBA00006347"/>
    </source>
</evidence>
<dbReference type="PROSITE" id="PS51352">
    <property type="entry name" value="THIOREDOXIN_2"/>
    <property type="match status" value="1"/>
</dbReference>
<dbReference type="Proteomes" id="UP000812287">
    <property type="component" value="Unassembled WGS sequence"/>
</dbReference>
<sequence length="360" mass="40564">MAFVTHLHDAQELRKTISARQHTVVFFHQQWCSHCKKMEPIFKKIARLVEYKEVKFCELDLLEQEDLMKELDIKTFPMIFVFRCGEKVAATGPCKVEAFKTWLSAAMTPHKTVETLIEEGTTCTGIYEDRRGNLATLLGRCKPFLDTESGCVFQPTPESNGLQIGRANQGISDFTITMWNSETEDPNKIFFGLHFMPDPTQRARFESAIFRVIFGRDNGKEGHSPLNVLELAPTSAADTIPASPDDAIEPGSWSNWSGEEPVRQRTETYIYGSGLYSSAAGWGFIEGTSQGLDASYTLSVLLPRTTRICIEFWAKAVLIRGDTKPLDPRHKVTLKIGTMEKPYQRILDLSVAMERAKPKS</sequence>
<evidence type="ECO:0000313" key="4">
    <source>
        <dbReference type="EMBL" id="KAG7450911.1"/>
    </source>
</evidence>
<dbReference type="Pfam" id="PF00085">
    <property type="entry name" value="Thioredoxin"/>
    <property type="match status" value="1"/>
</dbReference>
<dbReference type="OrthoDB" id="2121326at2759"/>
<reference evidence="4" key="1">
    <citation type="submission" date="2020-11" db="EMBL/GenBank/DDBJ databases">
        <title>Adaptations for nitrogen fixation in a non-lichenized fungal sporocarp promotes dispersal by wood-feeding termites.</title>
        <authorList>
            <consortium name="DOE Joint Genome Institute"/>
            <person name="Koch R.A."/>
            <person name="Yoon G."/>
            <person name="Arayal U."/>
            <person name="Lail K."/>
            <person name="Amirebrahimi M."/>
            <person name="Labutti K."/>
            <person name="Lipzen A."/>
            <person name="Riley R."/>
            <person name="Barry K."/>
            <person name="Henrissat B."/>
            <person name="Grigoriev I.V."/>
            <person name="Herr J.R."/>
            <person name="Aime M.C."/>
        </authorList>
    </citation>
    <scope>NUCLEOTIDE SEQUENCE</scope>
    <source>
        <strain evidence="4">MCA 3950</strain>
    </source>
</reference>
<dbReference type="Gene3D" id="3.40.30.10">
    <property type="entry name" value="Glutaredoxin"/>
    <property type="match status" value="1"/>
</dbReference>
<dbReference type="SUPFAM" id="SSF52833">
    <property type="entry name" value="Thioredoxin-like"/>
    <property type="match status" value="1"/>
</dbReference>
<evidence type="ECO:0000313" key="5">
    <source>
        <dbReference type="Proteomes" id="UP000812287"/>
    </source>
</evidence>
<dbReference type="EMBL" id="MU250526">
    <property type="protein sequence ID" value="KAG7450911.1"/>
    <property type="molecule type" value="Genomic_DNA"/>
</dbReference>
<dbReference type="GO" id="GO:0005783">
    <property type="term" value="C:endoplasmic reticulum"/>
    <property type="evidence" value="ECO:0007669"/>
    <property type="project" value="TreeGrafter"/>
</dbReference>
<comment type="caution">
    <text evidence="4">The sequence shown here is derived from an EMBL/GenBank/DDBJ whole genome shotgun (WGS) entry which is preliminary data.</text>
</comment>
<protein>
    <submittedName>
        <fullName evidence="4">Thioredoxin-like protein</fullName>
    </submittedName>
</protein>
<dbReference type="GO" id="GO:0006457">
    <property type="term" value="P:protein folding"/>
    <property type="evidence" value="ECO:0007669"/>
    <property type="project" value="TreeGrafter"/>
</dbReference>
<name>A0A9P7W417_9AGAR</name>
<dbReference type="PANTHER" id="PTHR45672">
    <property type="entry name" value="PROTEIN DISULFIDE-ISOMERASE C17H9.14C-RELATED"/>
    <property type="match status" value="1"/>
</dbReference>
<dbReference type="AlphaFoldDB" id="A0A9P7W417"/>
<dbReference type="InterPro" id="IPR013766">
    <property type="entry name" value="Thioredoxin_domain"/>
</dbReference>
<evidence type="ECO:0000259" key="3">
    <source>
        <dbReference type="PROSITE" id="PS51352"/>
    </source>
</evidence>
<gene>
    <name evidence="4" type="ORF">BT62DRAFT_991684</name>
</gene>
<keyword evidence="5" id="KW-1185">Reference proteome</keyword>
<dbReference type="GO" id="GO:0003756">
    <property type="term" value="F:protein disulfide isomerase activity"/>
    <property type="evidence" value="ECO:0007669"/>
    <property type="project" value="TreeGrafter"/>
</dbReference>
<dbReference type="RefSeq" id="XP_043044411.1">
    <property type="nucleotide sequence ID" value="XM_043190294.1"/>
</dbReference>
<comment type="similarity">
    <text evidence="1">Belongs to the protein disulfide isomerase family.</text>
</comment>
<dbReference type="InterPro" id="IPR036249">
    <property type="entry name" value="Thioredoxin-like_sf"/>
</dbReference>
<organism evidence="4 5">
    <name type="scientific">Guyanagaster necrorhizus</name>
    <dbReference type="NCBI Taxonomy" id="856835"/>
    <lineage>
        <taxon>Eukaryota</taxon>
        <taxon>Fungi</taxon>
        <taxon>Dikarya</taxon>
        <taxon>Basidiomycota</taxon>
        <taxon>Agaricomycotina</taxon>
        <taxon>Agaricomycetes</taxon>
        <taxon>Agaricomycetidae</taxon>
        <taxon>Agaricales</taxon>
        <taxon>Marasmiineae</taxon>
        <taxon>Physalacriaceae</taxon>
        <taxon>Guyanagaster</taxon>
    </lineage>
</organism>
<feature type="domain" description="Thioredoxin" evidence="3">
    <location>
        <begin position="1"/>
        <end position="108"/>
    </location>
</feature>
<dbReference type="PANTHER" id="PTHR45672:SF3">
    <property type="entry name" value="THIOREDOXIN DOMAIN-CONTAINING PROTEIN 5"/>
    <property type="match status" value="1"/>
</dbReference>
<evidence type="ECO:0000256" key="2">
    <source>
        <dbReference type="ARBA" id="ARBA00022729"/>
    </source>
</evidence>